<keyword evidence="4" id="KW-1185">Reference proteome</keyword>
<dbReference type="PROSITE" id="PS51464">
    <property type="entry name" value="SIS"/>
    <property type="match status" value="1"/>
</dbReference>
<accession>A0A3E0B045</accession>
<comment type="caution">
    <text evidence="3">The sequence shown here is derived from an EMBL/GenBank/DDBJ whole genome shotgun (WGS) entry which is preliminary data.</text>
</comment>
<protein>
    <submittedName>
        <fullName evidence="3">RpiR family transcriptional regulator</fullName>
    </submittedName>
</protein>
<dbReference type="InterPro" id="IPR000281">
    <property type="entry name" value="HTH_RpiR"/>
</dbReference>
<evidence type="ECO:0000259" key="1">
    <source>
        <dbReference type="PROSITE" id="PS51071"/>
    </source>
</evidence>
<feature type="domain" description="SIS" evidence="2">
    <location>
        <begin position="124"/>
        <end position="261"/>
    </location>
</feature>
<name>A0A3E0B045_9STAP</name>
<dbReference type="GO" id="GO:0097367">
    <property type="term" value="F:carbohydrate derivative binding"/>
    <property type="evidence" value="ECO:0007669"/>
    <property type="project" value="InterPro"/>
</dbReference>
<dbReference type="SUPFAM" id="SSF53697">
    <property type="entry name" value="SIS domain"/>
    <property type="match status" value="1"/>
</dbReference>
<reference evidence="3 4" key="1">
    <citation type="submission" date="2018-08" db="EMBL/GenBank/DDBJ databases">
        <title>Genomic Encyclopedia of Type Strains, Phase IV (KMG-IV): sequencing the most valuable type-strain genomes for metagenomic binning, comparative biology and taxonomic classification.</title>
        <authorList>
            <person name="Goeker M."/>
        </authorList>
    </citation>
    <scope>NUCLEOTIDE SEQUENCE [LARGE SCALE GENOMIC DNA]</scope>
    <source>
        <strain evidence="3 4">DSM 17274</strain>
    </source>
</reference>
<dbReference type="OrthoDB" id="370421at2"/>
<dbReference type="Pfam" id="PF01380">
    <property type="entry name" value="SIS"/>
    <property type="match status" value="1"/>
</dbReference>
<organism evidence="3 4">
    <name type="scientific">Jeotgalicoccus halotolerans</name>
    <dbReference type="NCBI Taxonomy" id="157227"/>
    <lineage>
        <taxon>Bacteria</taxon>
        <taxon>Bacillati</taxon>
        <taxon>Bacillota</taxon>
        <taxon>Bacilli</taxon>
        <taxon>Bacillales</taxon>
        <taxon>Staphylococcaceae</taxon>
        <taxon>Jeotgalicoccus</taxon>
    </lineage>
</organism>
<dbReference type="EMBL" id="QUMW01000009">
    <property type="protein sequence ID" value="REG25315.1"/>
    <property type="molecule type" value="Genomic_DNA"/>
</dbReference>
<dbReference type="AlphaFoldDB" id="A0A3E0B045"/>
<dbReference type="SUPFAM" id="SSF46689">
    <property type="entry name" value="Homeodomain-like"/>
    <property type="match status" value="1"/>
</dbReference>
<proteinExistence type="predicted"/>
<evidence type="ECO:0000313" key="3">
    <source>
        <dbReference type="EMBL" id="REG25315.1"/>
    </source>
</evidence>
<dbReference type="GO" id="GO:0003677">
    <property type="term" value="F:DNA binding"/>
    <property type="evidence" value="ECO:0007669"/>
    <property type="project" value="InterPro"/>
</dbReference>
<dbReference type="GO" id="GO:1901135">
    <property type="term" value="P:carbohydrate derivative metabolic process"/>
    <property type="evidence" value="ECO:0007669"/>
    <property type="project" value="InterPro"/>
</dbReference>
<dbReference type="Proteomes" id="UP000257076">
    <property type="component" value="Unassembled WGS sequence"/>
</dbReference>
<dbReference type="InterPro" id="IPR009057">
    <property type="entry name" value="Homeodomain-like_sf"/>
</dbReference>
<dbReference type="InterPro" id="IPR036388">
    <property type="entry name" value="WH-like_DNA-bd_sf"/>
</dbReference>
<sequence>MSIFTQIQDSIESASEAKKRVAYYILDNWLEAAFTTASKVAKSANVSESVVVRFSQDLGYSGFPDLQKVIQDIVKKRLAMPKTQNINTENKQTNDDAVSIVYNQSVSNLNQTAYNNKLETFVEFKEAIKNARKILIVARKNSYGPAHMLNVHINEFYAKSTLFNGETLEALDYIRGMNNEDLVIFISIPTYSSRMGNLSQYVKEKNIKQIAITDNHSTDISNNASILLITNVEANSYSNSHVSTVMIIDILNYLLALQDSSTLFKNVEEMNFLNERFGFSK</sequence>
<dbReference type="PROSITE" id="PS51071">
    <property type="entry name" value="HTH_RPIR"/>
    <property type="match status" value="1"/>
</dbReference>
<dbReference type="InterPro" id="IPR047640">
    <property type="entry name" value="RpiR-like"/>
</dbReference>
<dbReference type="InterPro" id="IPR001347">
    <property type="entry name" value="SIS_dom"/>
</dbReference>
<gene>
    <name evidence="3" type="ORF">DFR63_0342</name>
</gene>
<evidence type="ECO:0000313" key="4">
    <source>
        <dbReference type="Proteomes" id="UP000257076"/>
    </source>
</evidence>
<dbReference type="Pfam" id="PF01418">
    <property type="entry name" value="HTH_6"/>
    <property type="match status" value="1"/>
</dbReference>
<evidence type="ECO:0000259" key="2">
    <source>
        <dbReference type="PROSITE" id="PS51464"/>
    </source>
</evidence>
<dbReference type="PANTHER" id="PTHR30514:SF18">
    <property type="entry name" value="RPIR-FAMILY TRANSCRIPTIONAL REGULATOR"/>
    <property type="match status" value="1"/>
</dbReference>
<dbReference type="Gene3D" id="3.40.50.10490">
    <property type="entry name" value="Glucose-6-phosphate isomerase like protein, domain 1"/>
    <property type="match status" value="1"/>
</dbReference>
<feature type="domain" description="HTH rpiR-type" evidence="1">
    <location>
        <begin position="1"/>
        <end position="77"/>
    </location>
</feature>
<dbReference type="PANTHER" id="PTHR30514">
    <property type="entry name" value="GLUCOKINASE"/>
    <property type="match status" value="1"/>
</dbReference>
<dbReference type="Gene3D" id="1.10.10.10">
    <property type="entry name" value="Winged helix-like DNA-binding domain superfamily/Winged helix DNA-binding domain"/>
    <property type="match status" value="1"/>
</dbReference>
<dbReference type="RefSeq" id="WP_115884015.1">
    <property type="nucleotide sequence ID" value="NZ_CBCSHX010000001.1"/>
</dbReference>
<dbReference type="GO" id="GO:0003700">
    <property type="term" value="F:DNA-binding transcription factor activity"/>
    <property type="evidence" value="ECO:0007669"/>
    <property type="project" value="InterPro"/>
</dbReference>
<dbReference type="InterPro" id="IPR046348">
    <property type="entry name" value="SIS_dom_sf"/>
</dbReference>